<keyword evidence="2" id="KW-0238">DNA-binding</keyword>
<evidence type="ECO:0000256" key="3">
    <source>
        <dbReference type="ARBA" id="ARBA00023163"/>
    </source>
</evidence>
<evidence type="ECO:0000256" key="2">
    <source>
        <dbReference type="ARBA" id="ARBA00023125"/>
    </source>
</evidence>
<dbReference type="SMART" id="SM00345">
    <property type="entry name" value="HTH_GNTR"/>
    <property type="match status" value="1"/>
</dbReference>
<name>A0A6I4MKS0_9ACTN</name>
<sequence>MYRQIAAELERRIDAGRYAPNRPIPSETALCEEFGVGRNTARAAVRLLAEKGRIVTVKGKGSYVRADGGADR</sequence>
<dbReference type="GO" id="GO:0003700">
    <property type="term" value="F:DNA-binding transcription factor activity"/>
    <property type="evidence" value="ECO:0007669"/>
    <property type="project" value="InterPro"/>
</dbReference>
<gene>
    <name evidence="5" type="ORF">F8568_021085</name>
</gene>
<evidence type="ECO:0000256" key="1">
    <source>
        <dbReference type="ARBA" id="ARBA00023015"/>
    </source>
</evidence>
<dbReference type="PANTHER" id="PTHR44846:SF17">
    <property type="entry name" value="GNTR-FAMILY TRANSCRIPTIONAL REGULATOR"/>
    <property type="match status" value="1"/>
</dbReference>
<dbReference type="EMBL" id="WBMS02000016">
    <property type="protein sequence ID" value="MWA02826.1"/>
    <property type="molecule type" value="Genomic_DNA"/>
</dbReference>
<organism evidence="5 6">
    <name type="scientific">Actinomadura physcomitrii</name>
    <dbReference type="NCBI Taxonomy" id="2650748"/>
    <lineage>
        <taxon>Bacteria</taxon>
        <taxon>Bacillati</taxon>
        <taxon>Actinomycetota</taxon>
        <taxon>Actinomycetes</taxon>
        <taxon>Streptosporangiales</taxon>
        <taxon>Thermomonosporaceae</taxon>
        <taxon>Actinomadura</taxon>
    </lineage>
</organism>
<dbReference type="CDD" id="cd07377">
    <property type="entry name" value="WHTH_GntR"/>
    <property type="match status" value="1"/>
</dbReference>
<dbReference type="AlphaFoldDB" id="A0A6I4MKS0"/>
<evidence type="ECO:0000313" key="6">
    <source>
        <dbReference type="Proteomes" id="UP000462055"/>
    </source>
</evidence>
<evidence type="ECO:0000259" key="4">
    <source>
        <dbReference type="PROSITE" id="PS50949"/>
    </source>
</evidence>
<dbReference type="GO" id="GO:0003677">
    <property type="term" value="F:DNA binding"/>
    <property type="evidence" value="ECO:0007669"/>
    <property type="project" value="UniProtKB-KW"/>
</dbReference>
<dbReference type="Gene3D" id="1.10.10.10">
    <property type="entry name" value="Winged helix-like DNA-binding domain superfamily/Winged helix DNA-binding domain"/>
    <property type="match status" value="1"/>
</dbReference>
<reference evidence="5" key="1">
    <citation type="submission" date="2019-12" db="EMBL/GenBank/DDBJ databases">
        <title>Actinomadura physcomitrii sp. nov., a novel actinomycete isolated from moss [Physcomitrium sphaericum (Ludw) Fuernr].</title>
        <authorList>
            <person name="Zhuang X."/>
        </authorList>
    </citation>
    <scope>NUCLEOTIDE SEQUENCE [LARGE SCALE GENOMIC DNA]</scope>
    <source>
        <strain evidence="5">LD22</strain>
    </source>
</reference>
<dbReference type="PANTHER" id="PTHR44846">
    <property type="entry name" value="MANNOSYL-D-GLYCERATE TRANSPORT/METABOLISM SYSTEM REPRESSOR MNGR-RELATED"/>
    <property type="match status" value="1"/>
</dbReference>
<dbReference type="InterPro" id="IPR036388">
    <property type="entry name" value="WH-like_DNA-bd_sf"/>
</dbReference>
<dbReference type="SUPFAM" id="SSF46785">
    <property type="entry name" value="Winged helix' DNA-binding domain"/>
    <property type="match status" value="1"/>
</dbReference>
<comment type="caution">
    <text evidence="5">The sequence shown here is derived from an EMBL/GenBank/DDBJ whole genome shotgun (WGS) entry which is preliminary data.</text>
</comment>
<dbReference type="Proteomes" id="UP000462055">
    <property type="component" value="Unassembled WGS sequence"/>
</dbReference>
<proteinExistence type="predicted"/>
<evidence type="ECO:0000313" key="5">
    <source>
        <dbReference type="EMBL" id="MWA02826.1"/>
    </source>
</evidence>
<dbReference type="InterPro" id="IPR000524">
    <property type="entry name" value="Tscrpt_reg_HTH_GntR"/>
</dbReference>
<dbReference type="PRINTS" id="PR00035">
    <property type="entry name" value="HTHGNTR"/>
</dbReference>
<keyword evidence="6" id="KW-1185">Reference proteome</keyword>
<protein>
    <submittedName>
        <fullName evidence="5">GntR family transcriptional regulator</fullName>
    </submittedName>
</protein>
<dbReference type="Pfam" id="PF00392">
    <property type="entry name" value="GntR"/>
    <property type="match status" value="1"/>
</dbReference>
<keyword evidence="1" id="KW-0805">Transcription regulation</keyword>
<dbReference type="PROSITE" id="PS50949">
    <property type="entry name" value="HTH_GNTR"/>
    <property type="match status" value="1"/>
</dbReference>
<dbReference type="InterPro" id="IPR050679">
    <property type="entry name" value="Bact_HTH_transcr_reg"/>
</dbReference>
<keyword evidence="3" id="KW-0804">Transcription</keyword>
<accession>A0A6I4MKS0</accession>
<dbReference type="InterPro" id="IPR036390">
    <property type="entry name" value="WH_DNA-bd_sf"/>
</dbReference>
<dbReference type="GO" id="GO:0045892">
    <property type="term" value="P:negative regulation of DNA-templated transcription"/>
    <property type="evidence" value="ECO:0007669"/>
    <property type="project" value="TreeGrafter"/>
</dbReference>
<feature type="domain" description="HTH gntR-type" evidence="4">
    <location>
        <begin position="1"/>
        <end position="67"/>
    </location>
</feature>